<evidence type="ECO:0000313" key="18">
    <source>
        <dbReference type="EMBL" id="KSU50595.1"/>
    </source>
</evidence>
<dbReference type="InterPro" id="IPR000719">
    <property type="entry name" value="Prot_kinase_dom"/>
</dbReference>
<dbReference type="SMART" id="SM00740">
    <property type="entry name" value="PASTA"/>
    <property type="match status" value="3"/>
</dbReference>
<proteinExistence type="predicted"/>
<evidence type="ECO:0000256" key="11">
    <source>
        <dbReference type="ARBA" id="ARBA00060432"/>
    </source>
</evidence>
<protein>
    <recommendedName>
        <fullName evidence="12">Serine/threonine-protein kinase PrkC</fullName>
        <ecNumber evidence="1">2.7.11.1</ecNumber>
    </recommendedName>
</protein>
<evidence type="ECO:0000256" key="4">
    <source>
        <dbReference type="ARBA" id="ARBA00022679"/>
    </source>
</evidence>
<evidence type="ECO:0000259" key="17">
    <source>
        <dbReference type="PROSITE" id="PS51178"/>
    </source>
</evidence>
<dbReference type="InterPro" id="IPR008271">
    <property type="entry name" value="Ser/Thr_kinase_AS"/>
</dbReference>
<accession>A0A0V8GJY3</accession>
<dbReference type="PROSITE" id="PS50011">
    <property type="entry name" value="PROTEIN_KINASE_DOM"/>
    <property type="match status" value="1"/>
</dbReference>
<feature type="domain" description="PASTA" evidence="17">
    <location>
        <begin position="415"/>
        <end position="483"/>
    </location>
</feature>
<dbReference type="FunFam" id="1.10.510.10:FF:000021">
    <property type="entry name" value="Serine/threonine protein kinase"/>
    <property type="match status" value="1"/>
</dbReference>
<dbReference type="Pfam" id="PF03793">
    <property type="entry name" value="PASTA"/>
    <property type="match status" value="3"/>
</dbReference>
<feature type="domain" description="PASTA" evidence="17">
    <location>
        <begin position="484"/>
        <end position="550"/>
    </location>
</feature>
<keyword evidence="7 13" id="KW-0067">ATP-binding</keyword>
<evidence type="ECO:0000256" key="14">
    <source>
        <dbReference type="SAM" id="MobiDB-lite"/>
    </source>
</evidence>
<dbReference type="InterPro" id="IPR005543">
    <property type="entry name" value="PASTA_dom"/>
</dbReference>
<dbReference type="EC" id="2.7.11.1" evidence="1"/>
<feature type="transmembrane region" description="Helical" evidence="15">
    <location>
        <begin position="327"/>
        <end position="347"/>
    </location>
</feature>
<dbReference type="GO" id="GO:0009847">
    <property type="term" value="P:spore germination"/>
    <property type="evidence" value="ECO:0007669"/>
    <property type="project" value="UniProtKB-ARBA"/>
</dbReference>
<evidence type="ECO:0000256" key="9">
    <source>
        <dbReference type="ARBA" id="ARBA00047899"/>
    </source>
</evidence>
<dbReference type="EMBL" id="LNQL01000001">
    <property type="protein sequence ID" value="KSU50595.1"/>
    <property type="molecule type" value="Genomic_DNA"/>
</dbReference>
<dbReference type="Pfam" id="PF00069">
    <property type="entry name" value="Pkinase"/>
    <property type="match status" value="1"/>
</dbReference>
<comment type="caution">
    <text evidence="18">The sequence shown here is derived from an EMBL/GenBank/DDBJ whole genome shotgun (WGS) entry which is preliminary data.</text>
</comment>
<evidence type="ECO:0000256" key="5">
    <source>
        <dbReference type="ARBA" id="ARBA00022741"/>
    </source>
</evidence>
<dbReference type="GO" id="GO:0071224">
    <property type="term" value="P:cellular response to peptidoglycan"/>
    <property type="evidence" value="ECO:0007669"/>
    <property type="project" value="UniProtKB-ARBA"/>
</dbReference>
<dbReference type="PANTHER" id="PTHR43289:SF34">
    <property type="entry name" value="SERINE_THREONINE-PROTEIN KINASE YBDM-RELATED"/>
    <property type="match status" value="1"/>
</dbReference>
<dbReference type="OrthoDB" id="9788659at2"/>
<keyword evidence="2 18" id="KW-0723">Serine/threonine-protein kinase</keyword>
<dbReference type="SUPFAM" id="SSF56112">
    <property type="entry name" value="Protein kinase-like (PK-like)"/>
    <property type="match status" value="1"/>
</dbReference>
<name>A0A0V8GJY3_9BACL</name>
<dbReference type="Gene3D" id="2.60.40.2560">
    <property type="match status" value="1"/>
</dbReference>
<feature type="domain" description="Protein kinase" evidence="16">
    <location>
        <begin position="11"/>
        <end position="267"/>
    </location>
</feature>
<evidence type="ECO:0000256" key="15">
    <source>
        <dbReference type="SAM" id="Phobius"/>
    </source>
</evidence>
<dbReference type="PROSITE" id="PS00107">
    <property type="entry name" value="PROTEIN_KINASE_ATP"/>
    <property type="match status" value="1"/>
</dbReference>
<evidence type="ECO:0000259" key="16">
    <source>
        <dbReference type="PROSITE" id="PS50011"/>
    </source>
</evidence>
<dbReference type="NCBIfam" id="NF033483">
    <property type="entry name" value="PknB_PASTA_kin"/>
    <property type="match status" value="1"/>
</dbReference>
<dbReference type="FunFam" id="3.30.200.20:FF:000035">
    <property type="entry name" value="Serine/threonine protein kinase Stk1"/>
    <property type="match status" value="1"/>
</dbReference>
<dbReference type="SMART" id="SM00220">
    <property type="entry name" value="S_TKc"/>
    <property type="match status" value="1"/>
</dbReference>
<keyword evidence="8" id="KW-0735">Signal-anchor</keyword>
<keyword evidence="3" id="KW-0309">Germination</keyword>
<dbReference type="Gene3D" id="1.10.510.10">
    <property type="entry name" value="Transferase(Phosphotransferase) domain 1"/>
    <property type="match status" value="1"/>
</dbReference>
<dbReference type="GO" id="GO:0004674">
    <property type="term" value="F:protein serine/threonine kinase activity"/>
    <property type="evidence" value="ECO:0007669"/>
    <property type="project" value="UniProtKB-KW"/>
</dbReference>
<evidence type="ECO:0000256" key="8">
    <source>
        <dbReference type="ARBA" id="ARBA00022968"/>
    </source>
</evidence>
<dbReference type="Gene3D" id="3.30.10.20">
    <property type="match status" value="3"/>
</dbReference>
<dbReference type="AlphaFoldDB" id="A0A0V8GJY3"/>
<dbReference type="PANTHER" id="PTHR43289">
    <property type="entry name" value="MITOGEN-ACTIVATED PROTEIN KINASE KINASE KINASE 20-RELATED"/>
    <property type="match status" value="1"/>
</dbReference>
<feature type="domain" description="PASTA" evidence="17">
    <location>
        <begin position="349"/>
        <end position="414"/>
    </location>
</feature>
<evidence type="ECO:0000313" key="19">
    <source>
        <dbReference type="Proteomes" id="UP000053797"/>
    </source>
</evidence>
<dbReference type="CDD" id="cd14014">
    <property type="entry name" value="STKc_PknB_like"/>
    <property type="match status" value="1"/>
</dbReference>
<dbReference type="GO" id="GO:0005524">
    <property type="term" value="F:ATP binding"/>
    <property type="evidence" value="ECO:0007669"/>
    <property type="project" value="UniProtKB-UniRule"/>
</dbReference>
<feature type="binding site" evidence="13">
    <location>
        <position position="40"/>
    </location>
    <ligand>
        <name>ATP</name>
        <dbReference type="ChEBI" id="CHEBI:30616"/>
    </ligand>
</feature>
<evidence type="ECO:0000256" key="7">
    <source>
        <dbReference type="ARBA" id="ARBA00022840"/>
    </source>
</evidence>
<dbReference type="InterPro" id="IPR017441">
    <property type="entry name" value="Protein_kinase_ATP_BS"/>
</dbReference>
<dbReference type="CDD" id="cd06577">
    <property type="entry name" value="PASTA_pknB"/>
    <property type="match status" value="3"/>
</dbReference>
<gene>
    <name evidence="18" type="ORF">AS033_04225</name>
</gene>
<sequence length="644" mass="71320">MRYGDRLNDRYRIERLVGSGGMANVYQAYDEILKRHVAIKILRTEFSHDEQFIRRFEREAHAATSLNHPNIVAVYDVGEEDAIYYIVMEYIDGMTLKTFCENQALPVPQAVDIIAQICDAIDHAHAHRIIHRDIKPQNMLIREDGTVKVTDFGIAVAMSNATLTHTMSVLGSVHYFSPEQAKGKFADEKSDIYSLGAVLYELVTGQVPFEGDSPVAIALKHLQDTPRRPSVLNPKVPQALENCIMQALAKAPHDRQQSVAAFKADMVTALSDERANESIRGAEEDELEKTMVLSPVQVPEESKAEPESPAVTTVQPKTPETKKKKRWWIILLLLLLLGGAATTFAMWPDPTVTVPSVVKTDGDDAETKLEKLGFVVETTERSSDTVEEGDVISQTPREKAQVKKGSTVNLVVSTGSAPVEVPDVTDEAEKEAIATLKEAGFVKVEVEREKSDEIDRGNVIRQSISAGTEVIAKEQTITITVSEGTSSFELKDLTNLSSDEAKAYLDKVGLDGTFEQEFSSDVKLDQVIRQFPQAGAQVEPNDSVTVFISKGEEEKTVTATFPEKVVYDAVSEDEEEAPPKQVIRIETEDAKGKRTVIEESIDQDETFDVPLTIDPGEEGKITIYKDDTVYRSKTITYNQAKDAQ</sequence>
<dbReference type="Gene3D" id="3.30.200.20">
    <property type="entry name" value="Phosphorylase Kinase, domain 1"/>
    <property type="match status" value="1"/>
</dbReference>
<keyword evidence="5 13" id="KW-0547">Nucleotide-binding</keyword>
<comment type="catalytic activity">
    <reaction evidence="9">
        <text>L-threonyl-[protein] + ATP = O-phospho-L-threonyl-[protein] + ADP + H(+)</text>
        <dbReference type="Rhea" id="RHEA:46608"/>
        <dbReference type="Rhea" id="RHEA-COMP:11060"/>
        <dbReference type="Rhea" id="RHEA-COMP:11605"/>
        <dbReference type="ChEBI" id="CHEBI:15378"/>
        <dbReference type="ChEBI" id="CHEBI:30013"/>
        <dbReference type="ChEBI" id="CHEBI:30616"/>
        <dbReference type="ChEBI" id="CHEBI:61977"/>
        <dbReference type="ChEBI" id="CHEBI:456216"/>
        <dbReference type="EC" id="2.7.11.1"/>
    </reaction>
</comment>
<organism evidence="18 19">
    <name type="scientific">Exiguobacterium indicum</name>
    <dbReference type="NCBI Taxonomy" id="296995"/>
    <lineage>
        <taxon>Bacteria</taxon>
        <taxon>Bacillati</taxon>
        <taxon>Bacillota</taxon>
        <taxon>Bacilli</taxon>
        <taxon>Bacillales</taxon>
        <taxon>Bacillales Family XII. Incertae Sedis</taxon>
        <taxon>Exiguobacterium</taxon>
    </lineage>
</organism>
<dbReference type="PROSITE" id="PS00108">
    <property type="entry name" value="PROTEIN_KINASE_ST"/>
    <property type="match status" value="1"/>
</dbReference>
<dbReference type="RefSeq" id="WP_058264797.1">
    <property type="nucleotide sequence ID" value="NZ_FMYN01000001.1"/>
</dbReference>
<keyword evidence="6 18" id="KW-0418">Kinase</keyword>
<evidence type="ECO:0000256" key="2">
    <source>
        <dbReference type="ARBA" id="ARBA00022527"/>
    </source>
</evidence>
<evidence type="ECO:0000256" key="3">
    <source>
        <dbReference type="ARBA" id="ARBA00022544"/>
    </source>
</evidence>
<evidence type="ECO:0000256" key="12">
    <source>
        <dbReference type="ARBA" id="ARBA00070041"/>
    </source>
</evidence>
<evidence type="ECO:0000256" key="6">
    <source>
        <dbReference type="ARBA" id="ARBA00022777"/>
    </source>
</evidence>
<evidence type="ECO:0000256" key="1">
    <source>
        <dbReference type="ARBA" id="ARBA00012513"/>
    </source>
</evidence>
<keyword evidence="4" id="KW-0808">Transferase</keyword>
<evidence type="ECO:0000256" key="13">
    <source>
        <dbReference type="PROSITE-ProRule" id="PRU10141"/>
    </source>
</evidence>
<comment type="subcellular location">
    <subcellularLocation>
        <location evidence="11">Spore membrane</location>
        <topology evidence="11">Single-pass type II membrane protein</topology>
    </subcellularLocation>
</comment>
<dbReference type="InterPro" id="IPR011009">
    <property type="entry name" value="Kinase-like_dom_sf"/>
</dbReference>
<keyword evidence="15" id="KW-0472">Membrane</keyword>
<keyword evidence="15" id="KW-0812">Transmembrane</keyword>
<comment type="catalytic activity">
    <reaction evidence="10">
        <text>L-seryl-[protein] + ATP = O-phospho-L-seryl-[protein] + ADP + H(+)</text>
        <dbReference type="Rhea" id="RHEA:17989"/>
        <dbReference type="Rhea" id="RHEA-COMP:9863"/>
        <dbReference type="Rhea" id="RHEA-COMP:11604"/>
        <dbReference type="ChEBI" id="CHEBI:15378"/>
        <dbReference type="ChEBI" id="CHEBI:29999"/>
        <dbReference type="ChEBI" id="CHEBI:30616"/>
        <dbReference type="ChEBI" id="CHEBI:83421"/>
        <dbReference type="ChEBI" id="CHEBI:456216"/>
        <dbReference type="EC" id="2.7.11.1"/>
    </reaction>
</comment>
<dbReference type="GO" id="GO:0007165">
    <property type="term" value="P:signal transduction"/>
    <property type="evidence" value="ECO:0007669"/>
    <property type="project" value="UniProtKB-ARBA"/>
</dbReference>
<dbReference type="PROSITE" id="PS51178">
    <property type="entry name" value="PASTA"/>
    <property type="match status" value="3"/>
</dbReference>
<keyword evidence="15" id="KW-1133">Transmembrane helix</keyword>
<feature type="region of interest" description="Disordered" evidence="14">
    <location>
        <begin position="297"/>
        <end position="318"/>
    </location>
</feature>
<reference evidence="18 19" key="1">
    <citation type="journal article" date="2015" name="Int. J. Syst. Evol. Microbiol.">
        <title>Exiguobacterium enclense sp. nov., isolated from sediment.</title>
        <authorList>
            <person name="Dastager S.G."/>
            <person name="Mawlankar R."/>
            <person name="Sonalkar V.V."/>
            <person name="Thorat M.N."/>
            <person name="Mual P."/>
            <person name="Verma A."/>
            <person name="Krishnamurthi S."/>
            <person name="Tang S.K."/>
            <person name="Li W.J."/>
        </authorList>
    </citation>
    <scope>NUCLEOTIDE SEQUENCE [LARGE SCALE GENOMIC DNA]</scope>
    <source>
        <strain evidence="18 19">NIO-1109</strain>
    </source>
</reference>
<evidence type="ECO:0000256" key="10">
    <source>
        <dbReference type="ARBA" id="ARBA00048679"/>
    </source>
</evidence>
<dbReference type="Proteomes" id="UP000053797">
    <property type="component" value="Unassembled WGS sequence"/>
</dbReference>